<proteinExistence type="inferred from homology"/>
<dbReference type="STRING" id="375175.AYR53_04350"/>
<dbReference type="PROSITE" id="PS50893">
    <property type="entry name" value="ABC_TRANSPORTER_2"/>
    <property type="match status" value="1"/>
</dbReference>
<keyword evidence="7" id="KW-1185">Reference proteome</keyword>
<evidence type="ECO:0000256" key="2">
    <source>
        <dbReference type="ARBA" id="ARBA00022448"/>
    </source>
</evidence>
<dbReference type="FunFam" id="3.40.50.300:FF:000134">
    <property type="entry name" value="Iron-enterobactin ABC transporter ATP-binding protein"/>
    <property type="match status" value="1"/>
</dbReference>
<dbReference type="PROSITE" id="PS00211">
    <property type="entry name" value="ABC_TRANSPORTER_1"/>
    <property type="match status" value="1"/>
</dbReference>
<dbReference type="GO" id="GO:0016887">
    <property type="term" value="F:ATP hydrolysis activity"/>
    <property type="evidence" value="ECO:0007669"/>
    <property type="project" value="InterPro"/>
</dbReference>
<dbReference type="GeneID" id="42981472"/>
<evidence type="ECO:0000256" key="3">
    <source>
        <dbReference type="ARBA" id="ARBA00022741"/>
    </source>
</evidence>
<dbReference type="GO" id="GO:0005524">
    <property type="term" value="F:ATP binding"/>
    <property type="evidence" value="ECO:0007669"/>
    <property type="project" value="UniProtKB-KW"/>
</dbReference>
<dbReference type="InterPro" id="IPR027417">
    <property type="entry name" value="P-loop_NTPase"/>
</dbReference>
<feature type="domain" description="ABC transporter" evidence="5">
    <location>
        <begin position="4"/>
        <end position="242"/>
    </location>
</feature>
<evidence type="ECO:0000256" key="1">
    <source>
        <dbReference type="ARBA" id="ARBA00005417"/>
    </source>
</evidence>
<dbReference type="PANTHER" id="PTHR42734:SF6">
    <property type="entry name" value="MOLYBDATE IMPORT ATP-BINDING PROTEIN MOLC"/>
    <property type="match status" value="1"/>
</dbReference>
<keyword evidence="4 6" id="KW-0067">ATP-binding</keyword>
<dbReference type="CDD" id="cd03214">
    <property type="entry name" value="ABC_Iron-Siderophores_B12_Hemin"/>
    <property type="match status" value="1"/>
</dbReference>
<dbReference type="Pfam" id="PF00005">
    <property type="entry name" value="ABC_tran"/>
    <property type="match status" value="1"/>
</dbReference>
<dbReference type="EMBL" id="CP014873">
    <property type="protein sequence ID" value="ANK62064.1"/>
    <property type="molecule type" value="Genomic_DNA"/>
</dbReference>
<dbReference type="OrthoDB" id="9806726at2"/>
<dbReference type="AlphaFoldDB" id="A0A192GZU9"/>
<dbReference type="InterPro" id="IPR017871">
    <property type="entry name" value="ABC_transporter-like_CS"/>
</dbReference>
<name>A0A192GZU9_9LACO</name>
<keyword evidence="2" id="KW-0813">Transport</keyword>
<accession>A0A192GZU9</accession>
<sequence length="265" mass="28735">MTTLTAQHLAFGYRSQRPLFQELNLNLKSGQINCILGPNGVGKSTLLNCLTGVYQPTSGQVLLDDVDLHQIAAQKRAKKIAYVPQMSTDRTMVNFSLRDYVLLGRAPYLKLLTTPSAADYAKADAALAKLGIAELGDQPYPAVSGGQQQLASIARALLQEPALIIFDEPTSALDVANQVRVLHLIQQLATTGYGILLTTHDPNQALLLNAVVSTLDKAGHFQTGSTTEILTNETLSAVYQLPLRVVTIPETNQRTCVVDQQQIEN</sequence>
<reference evidence="6 7" key="1">
    <citation type="submission" date="2016-03" db="EMBL/GenBank/DDBJ databases">
        <title>Pediococcus and Lactobacillus from brewery environment - whole genome sequencing and assembly.</title>
        <authorList>
            <person name="Behr J."/>
            <person name="Geissler A.J."/>
            <person name="Vogel R.F."/>
        </authorList>
    </citation>
    <scope>NUCLEOTIDE SEQUENCE [LARGE SCALE GENOMIC DNA]</scope>
    <source>
        <strain evidence="6 7">TMW 1.1989</strain>
    </source>
</reference>
<dbReference type="SUPFAM" id="SSF52540">
    <property type="entry name" value="P-loop containing nucleoside triphosphate hydrolases"/>
    <property type="match status" value="1"/>
</dbReference>
<dbReference type="InterPro" id="IPR003593">
    <property type="entry name" value="AAA+_ATPase"/>
</dbReference>
<protein>
    <submittedName>
        <fullName evidence="6">Iron ABC transporter ATP-binding protein</fullName>
    </submittedName>
</protein>
<evidence type="ECO:0000313" key="6">
    <source>
        <dbReference type="EMBL" id="ANK62064.1"/>
    </source>
</evidence>
<organism evidence="6 7">
    <name type="scientific">Loigolactobacillus backii</name>
    <dbReference type="NCBI Taxonomy" id="375175"/>
    <lineage>
        <taxon>Bacteria</taxon>
        <taxon>Bacillati</taxon>
        <taxon>Bacillota</taxon>
        <taxon>Bacilli</taxon>
        <taxon>Lactobacillales</taxon>
        <taxon>Lactobacillaceae</taxon>
        <taxon>Loigolactobacillus</taxon>
    </lineage>
</organism>
<evidence type="ECO:0000259" key="5">
    <source>
        <dbReference type="PROSITE" id="PS50893"/>
    </source>
</evidence>
<dbReference type="InterPro" id="IPR003439">
    <property type="entry name" value="ABC_transporter-like_ATP-bd"/>
</dbReference>
<dbReference type="RefSeq" id="WP_068279091.1">
    <property type="nucleotide sequence ID" value="NZ_CP014873.1"/>
</dbReference>
<dbReference type="Proteomes" id="UP000078582">
    <property type="component" value="Chromosome"/>
</dbReference>
<dbReference type="InterPro" id="IPR050153">
    <property type="entry name" value="Metal_Ion_Import_ABC"/>
</dbReference>
<evidence type="ECO:0000313" key="7">
    <source>
        <dbReference type="Proteomes" id="UP000078582"/>
    </source>
</evidence>
<comment type="similarity">
    <text evidence="1">Belongs to the ABC transporter superfamily.</text>
</comment>
<evidence type="ECO:0000256" key="4">
    <source>
        <dbReference type="ARBA" id="ARBA00022840"/>
    </source>
</evidence>
<gene>
    <name evidence="6" type="ORF">AYR53_04350</name>
</gene>
<dbReference type="PANTHER" id="PTHR42734">
    <property type="entry name" value="METAL TRANSPORT SYSTEM ATP-BINDING PROTEIN TM_0124-RELATED"/>
    <property type="match status" value="1"/>
</dbReference>
<keyword evidence="3" id="KW-0547">Nucleotide-binding</keyword>
<dbReference type="SMART" id="SM00382">
    <property type="entry name" value="AAA"/>
    <property type="match status" value="1"/>
</dbReference>
<dbReference type="Gene3D" id="3.40.50.300">
    <property type="entry name" value="P-loop containing nucleotide triphosphate hydrolases"/>
    <property type="match status" value="1"/>
</dbReference>